<evidence type="ECO:0000259" key="2">
    <source>
        <dbReference type="Pfam" id="PF00651"/>
    </source>
</evidence>
<dbReference type="EMBL" id="JABCKI010005820">
    <property type="protein sequence ID" value="KAG5637563.1"/>
    <property type="molecule type" value="Genomic_DNA"/>
</dbReference>
<comment type="caution">
    <text evidence="3">The sequence shown here is derived from an EMBL/GenBank/DDBJ whole genome shotgun (WGS) entry which is preliminary data.</text>
</comment>
<dbReference type="Pfam" id="PF00651">
    <property type="entry name" value="BTB"/>
    <property type="match status" value="1"/>
</dbReference>
<dbReference type="InterPro" id="IPR000210">
    <property type="entry name" value="BTB/POZ_dom"/>
</dbReference>
<feature type="domain" description="BTB" evidence="2">
    <location>
        <begin position="28"/>
        <end position="83"/>
    </location>
</feature>
<keyword evidence="4" id="KW-1185">Reference proteome</keyword>
<sequence>MIPKYQFIKSTDRCDEIFPPDVGEETPVVLKDVKKTDFEALLKFMYPIGFTTPKMSDEESVSILKLSSRWAMYKLRKLVIDSLSHLPWTVKVKLAREYGILEWLKCGYEHFTMRGEALSIDEANDLGLDITLSHPAESIVDKTFSGELKESQACTMSVLERFLLAKQLGVTEWLRSAYLELTARRESISLEEAKLLGLSTTIKLCSAREAFLQNGCALATPYSVQSYRTWVSAGFKQELTHVRRTEEQCGRPLSLSSEPNVDSEELESSRKIAGKVGAKKKLKK</sequence>
<evidence type="ECO:0000256" key="1">
    <source>
        <dbReference type="SAM" id="MobiDB-lite"/>
    </source>
</evidence>
<dbReference type="OrthoDB" id="3193844at2759"/>
<reference evidence="3" key="2">
    <citation type="submission" date="2021-10" db="EMBL/GenBank/DDBJ databases">
        <title>Phylogenomics reveals ancestral predisposition of the termite-cultivated fungus Termitomyces towards a domesticated lifestyle.</title>
        <authorList>
            <person name="Auxier B."/>
            <person name="Grum-Grzhimaylo A."/>
            <person name="Cardenas M.E."/>
            <person name="Lodge J.D."/>
            <person name="Laessoe T."/>
            <person name="Pedersen O."/>
            <person name="Smith M.E."/>
            <person name="Kuyper T.W."/>
            <person name="Franco-Molano E.A."/>
            <person name="Baroni T.J."/>
            <person name="Aanen D.K."/>
        </authorList>
    </citation>
    <scope>NUCLEOTIDE SEQUENCE</scope>
    <source>
        <strain evidence="3">D49</strain>
    </source>
</reference>
<dbReference type="Proteomes" id="UP000717328">
    <property type="component" value="Unassembled WGS sequence"/>
</dbReference>
<protein>
    <recommendedName>
        <fullName evidence="2">BTB domain-containing protein</fullName>
    </recommendedName>
</protein>
<evidence type="ECO:0000313" key="4">
    <source>
        <dbReference type="Proteomes" id="UP000717328"/>
    </source>
</evidence>
<name>A0A9P7FWG4_9AGAR</name>
<reference evidence="3" key="1">
    <citation type="submission" date="2021-02" db="EMBL/GenBank/DDBJ databases">
        <authorList>
            <person name="Nieuwenhuis M."/>
            <person name="Van De Peppel L.J.J."/>
        </authorList>
    </citation>
    <scope>NUCLEOTIDE SEQUENCE</scope>
    <source>
        <strain evidence="3">D49</strain>
    </source>
</reference>
<dbReference type="AlphaFoldDB" id="A0A9P7FWG4"/>
<proteinExistence type="predicted"/>
<accession>A0A9P7FWG4</accession>
<organism evidence="3 4">
    <name type="scientific">Sphagnurus paluster</name>
    <dbReference type="NCBI Taxonomy" id="117069"/>
    <lineage>
        <taxon>Eukaryota</taxon>
        <taxon>Fungi</taxon>
        <taxon>Dikarya</taxon>
        <taxon>Basidiomycota</taxon>
        <taxon>Agaricomycotina</taxon>
        <taxon>Agaricomycetes</taxon>
        <taxon>Agaricomycetidae</taxon>
        <taxon>Agaricales</taxon>
        <taxon>Tricholomatineae</taxon>
        <taxon>Lyophyllaceae</taxon>
        <taxon>Sphagnurus</taxon>
    </lineage>
</organism>
<feature type="region of interest" description="Disordered" evidence="1">
    <location>
        <begin position="249"/>
        <end position="269"/>
    </location>
</feature>
<gene>
    <name evidence="3" type="ORF">H0H81_004140</name>
</gene>
<evidence type="ECO:0000313" key="3">
    <source>
        <dbReference type="EMBL" id="KAG5637563.1"/>
    </source>
</evidence>